<feature type="compositionally biased region" description="Basic and acidic residues" evidence="1">
    <location>
        <begin position="16"/>
        <end position="29"/>
    </location>
</feature>
<organism evidence="2">
    <name type="scientific">Babesia bovis</name>
    <dbReference type="NCBI Taxonomy" id="5865"/>
    <lineage>
        <taxon>Eukaryota</taxon>
        <taxon>Sar</taxon>
        <taxon>Alveolata</taxon>
        <taxon>Apicomplexa</taxon>
        <taxon>Aconoidasida</taxon>
        <taxon>Piroplasmida</taxon>
        <taxon>Babesiidae</taxon>
        <taxon>Babesia</taxon>
    </lineage>
</organism>
<evidence type="ECO:0000313" key="2">
    <source>
        <dbReference type="EMBL" id="BAN65872.1"/>
    </source>
</evidence>
<proteinExistence type="evidence at transcript level"/>
<dbReference type="AlphaFoldDB" id="S6BP02"/>
<accession>S6BP02</accession>
<reference evidence="2" key="1">
    <citation type="journal article" date="2014" name="BMC Genomics">
        <title>The Babesia bovis gene and promoter model: an update from full-length EST analysis.</title>
        <authorList>
            <person name="Yamagishi J."/>
            <person name="Wakaguri H."/>
            <person name="Yokoyama N."/>
            <person name="Yamashita R."/>
            <person name="Suzuki Y."/>
            <person name="Xuan X."/>
            <person name="Igarashi I."/>
        </authorList>
    </citation>
    <scope>NUCLEOTIDE SEQUENCE</scope>
    <source>
        <strain evidence="2">Texas</strain>
    </source>
</reference>
<sequence length="52" mass="5902">MMHQSILFNSYKGVLRDEGKRDEHSERIISKKSGPNNLRVTNKAVPGSFLSK</sequence>
<protein>
    <submittedName>
        <fullName evidence="2">Uncharacterized protein</fullName>
    </submittedName>
</protein>
<feature type="region of interest" description="Disordered" evidence="1">
    <location>
        <begin position="16"/>
        <end position="52"/>
    </location>
</feature>
<dbReference type="EMBL" id="AK442078">
    <property type="protein sequence ID" value="BAN65872.1"/>
    <property type="molecule type" value="mRNA"/>
</dbReference>
<name>S6BP02_BABBO</name>
<evidence type="ECO:0000256" key="1">
    <source>
        <dbReference type="SAM" id="MobiDB-lite"/>
    </source>
</evidence>